<proteinExistence type="predicted"/>
<accession>A0ABN8RPR3</accession>
<name>A0ABN8RPR3_9CNID</name>
<dbReference type="InterPro" id="IPR036444">
    <property type="entry name" value="PLipase_A2_dom_sf"/>
</dbReference>
<dbReference type="Proteomes" id="UP001159427">
    <property type="component" value="Unassembled WGS sequence"/>
</dbReference>
<dbReference type="PANTHER" id="PTHR37687">
    <property type="entry name" value="AGAP006772-PA"/>
    <property type="match status" value="1"/>
</dbReference>
<dbReference type="SUPFAM" id="SSF48619">
    <property type="entry name" value="Phospholipase A2, PLA2"/>
    <property type="match status" value="1"/>
</dbReference>
<evidence type="ECO:0008006" key="4">
    <source>
        <dbReference type="Google" id="ProtNLM"/>
    </source>
</evidence>
<evidence type="ECO:0000256" key="1">
    <source>
        <dbReference type="SAM" id="SignalP"/>
    </source>
</evidence>
<gene>
    <name evidence="2" type="ORF">PEVE_00013207</name>
</gene>
<reference evidence="2 3" key="1">
    <citation type="submission" date="2022-05" db="EMBL/GenBank/DDBJ databases">
        <authorList>
            <consortium name="Genoscope - CEA"/>
            <person name="William W."/>
        </authorList>
    </citation>
    <scope>NUCLEOTIDE SEQUENCE [LARGE SCALE GENOMIC DNA]</scope>
</reference>
<sequence>MRSEILVVLNMVLLASALKTESPQCHVETNGCSIPKGVPRPFVETFTPACNRHDVCYRCGYHYRWSRKQCDKTFKSDMKKSCRNQSGWFKSRKCRFTAGLFYMAVRTFGKSHYRIPSSSWCQNRCTENYGTPY</sequence>
<keyword evidence="1" id="KW-0732">Signal</keyword>
<evidence type="ECO:0000313" key="2">
    <source>
        <dbReference type="EMBL" id="CAH3180958.1"/>
    </source>
</evidence>
<feature type="signal peptide" evidence="1">
    <location>
        <begin position="1"/>
        <end position="17"/>
    </location>
</feature>
<dbReference type="Gene3D" id="1.20.90.10">
    <property type="entry name" value="Phospholipase A2 domain"/>
    <property type="match status" value="1"/>
</dbReference>
<dbReference type="PANTHER" id="PTHR37687:SF1">
    <property type="entry name" value="AGAP006772-PA"/>
    <property type="match status" value="1"/>
</dbReference>
<evidence type="ECO:0000313" key="3">
    <source>
        <dbReference type="Proteomes" id="UP001159427"/>
    </source>
</evidence>
<dbReference type="InterPro" id="IPR015141">
    <property type="entry name" value="PLipase_A2_prok/fun"/>
</dbReference>
<organism evidence="2 3">
    <name type="scientific">Porites evermanni</name>
    <dbReference type="NCBI Taxonomy" id="104178"/>
    <lineage>
        <taxon>Eukaryota</taxon>
        <taxon>Metazoa</taxon>
        <taxon>Cnidaria</taxon>
        <taxon>Anthozoa</taxon>
        <taxon>Hexacorallia</taxon>
        <taxon>Scleractinia</taxon>
        <taxon>Fungiina</taxon>
        <taxon>Poritidae</taxon>
        <taxon>Porites</taxon>
    </lineage>
</organism>
<dbReference type="Pfam" id="PF09056">
    <property type="entry name" value="Phospholip_A2_3"/>
    <property type="match status" value="1"/>
</dbReference>
<protein>
    <recommendedName>
        <fullName evidence="4">Conodipine-M alpha chain</fullName>
    </recommendedName>
</protein>
<feature type="chain" id="PRO_5046375984" description="Conodipine-M alpha chain" evidence="1">
    <location>
        <begin position="18"/>
        <end position="133"/>
    </location>
</feature>
<dbReference type="InterPro" id="IPR038875">
    <property type="entry name" value="PLA2_conodipine-like"/>
</dbReference>
<dbReference type="EMBL" id="CALNXI010001989">
    <property type="protein sequence ID" value="CAH3180958.1"/>
    <property type="molecule type" value="Genomic_DNA"/>
</dbReference>
<comment type="caution">
    <text evidence="2">The sequence shown here is derived from an EMBL/GenBank/DDBJ whole genome shotgun (WGS) entry which is preliminary data.</text>
</comment>
<keyword evidence="3" id="KW-1185">Reference proteome</keyword>